<gene>
    <name evidence="1" type="ordered locus">Adeg_0617</name>
</gene>
<protein>
    <submittedName>
        <fullName evidence="1">Nickel transport complex, NikM subunit, transmembrane</fullName>
    </submittedName>
</protein>
<dbReference type="eggNOG" id="COG5266">
    <property type="taxonomic scope" value="Bacteria"/>
</dbReference>
<reference evidence="1 2" key="1">
    <citation type="submission" date="2009-10" db="EMBL/GenBank/DDBJ databases">
        <title>Complete sequence of chromosome of Ammonifex degensii KC4.</title>
        <authorList>
            <consortium name="US DOE Joint Genome Institute"/>
            <person name="Kerfeld C."/>
            <person name="Goodner B."/>
            <person name="Huber H."/>
            <person name="Stetter K."/>
            <person name="Lucas S."/>
            <person name="Copeland A."/>
            <person name="Lapidus A."/>
            <person name="Glavina del Rio T."/>
            <person name="Dalin E."/>
            <person name="Tice H."/>
            <person name="Bruce D."/>
            <person name="Goodwin L."/>
            <person name="Pitluck S."/>
            <person name="Saunders E."/>
            <person name="Brettin T."/>
            <person name="Detter J.C."/>
            <person name="Han C."/>
            <person name="Larimer F."/>
            <person name="Land M."/>
            <person name="Hauser L."/>
            <person name="Kyrpides N."/>
            <person name="Ovchinnikova G."/>
            <person name="Richardson P."/>
        </authorList>
    </citation>
    <scope>NUCLEOTIDE SEQUENCE [LARGE SCALE GENOMIC DNA]</scope>
    <source>
        <strain evidence="2">DSM 10501 / KC4</strain>
    </source>
</reference>
<keyword evidence="1" id="KW-0472">Membrane</keyword>
<dbReference type="InterPro" id="IPR019613">
    <property type="entry name" value="DUF4198"/>
</dbReference>
<dbReference type="EMBL" id="CP001785">
    <property type="protein sequence ID" value="ACX51765.1"/>
    <property type="molecule type" value="Genomic_DNA"/>
</dbReference>
<sequence length="245" mass="27505">MLRVVKGHEIWIEVDKARLEKGEVAAGKIYYGHAMRPDGLPEGGKVKGALFTPGGEKLSLSLSPEGEGLRWRWRPEREGLWAVAAENEVGALVLTRGGLYKPGTRADYPDAREAAYYHQYAKAYFRVGPFCLACGDLERQSDLSFLGQELEIVAAPGSYRPGGEITLTVLYRGLPLPHVLMLATFRGHSRPDWAYRQVTDAQGRVSFPLEREGRWLFYVRHVDPERGEPGLYERRVLSATFCLDI</sequence>
<proteinExistence type="predicted"/>
<dbReference type="Proteomes" id="UP000002620">
    <property type="component" value="Chromosome"/>
</dbReference>
<evidence type="ECO:0000313" key="1">
    <source>
        <dbReference type="EMBL" id="ACX51765.1"/>
    </source>
</evidence>
<dbReference type="Pfam" id="PF10670">
    <property type="entry name" value="DUF4198"/>
    <property type="match status" value="1"/>
</dbReference>
<evidence type="ECO:0000313" key="2">
    <source>
        <dbReference type="Proteomes" id="UP000002620"/>
    </source>
</evidence>
<name>C9RBY8_AMMDK</name>
<dbReference type="RefSeq" id="WP_015738643.1">
    <property type="nucleotide sequence ID" value="NC_013385.1"/>
</dbReference>
<dbReference type="HOGENOM" id="CLU_098522_0_0_9"/>
<accession>C9RBY8</accession>
<organism evidence="1 2">
    <name type="scientific">Ammonifex degensii (strain DSM 10501 / KC4)</name>
    <dbReference type="NCBI Taxonomy" id="429009"/>
    <lineage>
        <taxon>Bacteria</taxon>
        <taxon>Bacillati</taxon>
        <taxon>Bacillota</taxon>
        <taxon>Clostridia</taxon>
        <taxon>Thermoanaerobacterales</taxon>
        <taxon>Thermoanaerobacteraceae</taxon>
        <taxon>Ammonifex</taxon>
    </lineage>
</organism>
<dbReference type="OrthoDB" id="1805637at2"/>
<dbReference type="STRING" id="429009.Adeg_0617"/>
<keyword evidence="1" id="KW-0812">Transmembrane</keyword>
<dbReference type="KEGG" id="adg:Adeg_0617"/>
<keyword evidence="2" id="KW-1185">Reference proteome</keyword>
<dbReference type="AlphaFoldDB" id="C9RBY8"/>